<organism evidence="2">
    <name type="scientific">Triticum aestivum</name>
    <name type="common">Wheat</name>
    <dbReference type="NCBI Taxonomy" id="4565"/>
    <lineage>
        <taxon>Eukaryota</taxon>
        <taxon>Viridiplantae</taxon>
        <taxon>Streptophyta</taxon>
        <taxon>Embryophyta</taxon>
        <taxon>Tracheophyta</taxon>
        <taxon>Spermatophyta</taxon>
        <taxon>Magnoliopsida</taxon>
        <taxon>Liliopsida</taxon>
        <taxon>Poales</taxon>
        <taxon>Poaceae</taxon>
        <taxon>BOP clade</taxon>
        <taxon>Pooideae</taxon>
        <taxon>Triticodae</taxon>
        <taxon>Triticeae</taxon>
        <taxon>Triticinae</taxon>
        <taxon>Triticum</taxon>
    </lineage>
</organism>
<sequence>MASSSRRRAATLAAALVVVLLVARAGLVGAARPAPAGRSGDGAMYSAVYPAAVLVADTARETVEMLMARLPAGPSPKGPGH</sequence>
<proteinExistence type="predicted"/>
<accession>A0A3B6KLK5</accession>
<protein>
    <submittedName>
        <fullName evidence="2">Uncharacterized protein</fullName>
    </submittedName>
</protein>
<reference evidence="2" key="2">
    <citation type="submission" date="2018-10" db="UniProtKB">
        <authorList>
            <consortium name="EnsemblPlants"/>
        </authorList>
    </citation>
    <scope>IDENTIFICATION</scope>
</reference>
<feature type="chain" id="PRO_5043176691" evidence="1">
    <location>
        <begin position="31"/>
        <end position="81"/>
    </location>
</feature>
<dbReference type="Gramene" id="TraesSYM5A03G02727840.1">
    <property type="protein sequence ID" value="TraesSYM5A03G02727840.1.CDS1"/>
    <property type="gene ID" value="TraesSYM5A03G02727840"/>
</dbReference>
<dbReference type="Gramene" id="TraesARI5A03G02740860.1">
    <property type="protein sequence ID" value="TraesARI5A03G02740860.1.CDS1"/>
    <property type="gene ID" value="TraesARI5A03G02740860"/>
</dbReference>
<evidence type="ECO:0000313" key="2">
    <source>
        <dbReference type="EnsemblPlants" id="TraesCS5A02G300200.1.cds1"/>
    </source>
</evidence>
<dbReference type="Gramene" id="TraesROB_scaffold_067790_01G000200.1">
    <property type="protein sequence ID" value="TraesROB_scaffold_067790_01G000200.1"/>
    <property type="gene ID" value="TraesROB_scaffold_067790_01G000200"/>
</dbReference>
<reference evidence="2" key="1">
    <citation type="submission" date="2018-08" db="EMBL/GenBank/DDBJ databases">
        <authorList>
            <person name="Rossello M."/>
        </authorList>
    </citation>
    <scope>NUCLEOTIDE SEQUENCE [LARGE SCALE GENOMIC DNA]</scope>
    <source>
        <strain evidence="2">cv. Chinese Spring</strain>
    </source>
</reference>
<dbReference type="Gramene" id="TraesNOR5A03G02720710.1">
    <property type="protein sequence ID" value="TraesNOR5A03G02720710.1.CDS1"/>
    <property type="gene ID" value="TraesNOR5A03G02720710"/>
</dbReference>
<keyword evidence="3" id="KW-1185">Reference proteome</keyword>
<dbReference type="Gramene" id="TraesCS5A03G0728900.1">
    <property type="protein sequence ID" value="TraesCS5A03G0728900.1.CDS1"/>
    <property type="gene ID" value="TraesCS5A03G0728900"/>
</dbReference>
<dbReference type="AlphaFoldDB" id="A0A3B6KLK5"/>
<dbReference type="RefSeq" id="XP_044385337.1">
    <property type="nucleotide sequence ID" value="XM_044529402.1"/>
</dbReference>
<dbReference type="EnsemblPlants" id="TraesCS5A02G300200.1">
    <property type="protein sequence ID" value="TraesCS5A02G300200.1.cds1"/>
    <property type="gene ID" value="TraesCS5A02G300200"/>
</dbReference>
<dbReference type="PANTHER" id="PTHR37245:SF4">
    <property type="entry name" value="PAMP-INDUCED SECRETED PEPTIDE 1"/>
    <property type="match status" value="1"/>
</dbReference>
<dbReference type="Gramene" id="TraesCAD_scaffold_063066_01G000200.1">
    <property type="protein sequence ID" value="TraesCAD_scaffold_063066_01G000200.1"/>
    <property type="gene ID" value="TraesCAD_scaffold_063066_01G000200"/>
</dbReference>
<dbReference type="OrthoDB" id="784226at2759"/>
<dbReference type="InterPro" id="IPR040273">
    <property type="entry name" value="PIP1"/>
</dbReference>
<dbReference type="Gramene" id="TraesMAC5A03G02696080.1">
    <property type="protein sequence ID" value="TraesMAC5A03G02696080.1.CDS1"/>
    <property type="gene ID" value="TraesMAC5A03G02696080"/>
</dbReference>
<dbReference type="GeneID" id="123107414"/>
<dbReference type="Gramene" id="TraesSTA5A03G02688890.1">
    <property type="protein sequence ID" value="TraesSTA5A03G02688890.1.CDS1"/>
    <property type="gene ID" value="TraesSTA5A03G02688890"/>
</dbReference>
<evidence type="ECO:0000313" key="3">
    <source>
        <dbReference type="Proteomes" id="UP000019116"/>
    </source>
</evidence>
<dbReference type="Gramene" id="TraesLAC5A03G02652040.1">
    <property type="protein sequence ID" value="TraesLAC5A03G02652040.1.CDS1"/>
    <property type="gene ID" value="TraesLAC5A03G02652040"/>
</dbReference>
<dbReference type="PANTHER" id="PTHR37245">
    <property type="entry name" value="PAMP-INDUCED SECRETED PEPTIDE 1"/>
    <property type="match status" value="1"/>
</dbReference>
<name>A0A3B6KLK5_WHEAT</name>
<dbReference type="Gramene" id="TraesCLE_scaffold_017538_01G000100.1">
    <property type="protein sequence ID" value="TraesCLE_scaffold_017538_01G000100.1"/>
    <property type="gene ID" value="TraesCLE_scaffold_017538_01G000100"/>
</dbReference>
<keyword evidence="1" id="KW-0732">Signal</keyword>
<dbReference type="Gramene" id="TraesCS5A02G300200.1">
    <property type="protein sequence ID" value="TraesCS5A02G300200.1.cds1"/>
    <property type="gene ID" value="TraesCS5A02G300200"/>
</dbReference>
<feature type="signal peptide" evidence="1">
    <location>
        <begin position="1"/>
        <end position="30"/>
    </location>
</feature>
<gene>
    <name evidence="2" type="primary">LOC123107414</name>
</gene>
<dbReference type="Gramene" id="TraesJUL5A03G02718220.1">
    <property type="protein sequence ID" value="TraesJUL5A03G02718220.1.CDS1"/>
    <property type="gene ID" value="TraesJUL5A03G02718220"/>
</dbReference>
<dbReference type="GO" id="GO:0006952">
    <property type="term" value="P:defense response"/>
    <property type="evidence" value="ECO:0007669"/>
    <property type="project" value="InterPro"/>
</dbReference>
<dbReference type="OMA" id="VCMMASS"/>
<evidence type="ECO:0000256" key="1">
    <source>
        <dbReference type="SAM" id="SignalP"/>
    </source>
</evidence>
<dbReference type="Gramene" id="TraesRN5A0100742100.1">
    <property type="protein sequence ID" value="TraesRN5A0100742100.1"/>
    <property type="gene ID" value="TraesRN5A0100742100"/>
</dbReference>
<dbReference type="Proteomes" id="UP000019116">
    <property type="component" value="Chromosome 5A"/>
</dbReference>
<dbReference type="Gramene" id="TraesWEE_scaffold_099640_01G000100.1">
    <property type="protein sequence ID" value="TraesWEE_scaffold_099640_01G000100.1"/>
    <property type="gene ID" value="TraesWEE_scaffold_099640_01G000100"/>
</dbReference>